<dbReference type="HOGENOM" id="CLU_012069_0_2_9"/>
<sequence length="297" mass="32792">MSKENIAEALQKIEQGIEACLDDERWKQYIALMSRLPNYSYGNIMLILAQKPDATMVAGYNAWKAQGRYVKKGEKGIAILAPMIKKAKADAKVNVRDIKTYSTVLSVGPMNNTPADNGIENQKERIITGFRIVYVFDVSQTDGNPLPELPIQKLSGDSGLYERLLYACPYMVRETADLSGANGTFNPVSKEIKILQGLEEAQKAKTLIHEWAHGILHASQVPNISRKQGELEAESVAYAVCSALGLDTSGYSFWYLSSWGKENAIKMIKASADRIQKAVDEILTRVTAVVPEMATEA</sequence>
<reference evidence="2 3" key="2">
    <citation type="journal article" date="2011" name="Stand. Genomic Sci.">
        <title>Complete genome sequence of Mahella australiensis type strain (50-1 BON).</title>
        <authorList>
            <person name="Sikorski J."/>
            <person name="Teshima H."/>
            <person name="Nolan M."/>
            <person name="Lucas S."/>
            <person name="Hammon N."/>
            <person name="Deshpande S."/>
            <person name="Cheng J.F."/>
            <person name="Pitluck S."/>
            <person name="Liolios K."/>
            <person name="Pagani I."/>
            <person name="Ivanova N."/>
            <person name="Huntemann M."/>
            <person name="Mavromatis K."/>
            <person name="Ovchinikova G."/>
            <person name="Pati A."/>
            <person name="Tapia R."/>
            <person name="Han C."/>
            <person name="Goodwin L."/>
            <person name="Chen A."/>
            <person name="Palaniappan K."/>
            <person name="Land M."/>
            <person name="Hauser L."/>
            <person name="Ngatchou-Djao O.D."/>
            <person name="Rohde M."/>
            <person name="Pukall R."/>
            <person name="Spring S."/>
            <person name="Abt B."/>
            <person name="Goker M."/>
            <person name="Detter J.C."/>
            <person name="Woyke T."/>
            <person name="Bristow J."/>
            <person name="Markowitz V."/>
            <person name="Hugenholtz P."/>
            <person name="Eisen J.A."/>
            <person name="Kyrpides N.C."/>
            <person name="Klenk H.P."/>
            <person name="Lapidus A."/>
        </authorList>
    </citation>
    <scope>NUCLEOTIDE SEQUENCE [LARGE SCALE GENOMIC DNA]</scope>
    <source>
        <strain evidence="3">DSM 15567 / CIP 107919 / 50-1 BON</strain>
    </source>
</reference>
<gene>
    <name evidence="2" type="ordered locus">Mahau_2479</name>
</gene>
<name>F3ZXF6_MAHA5</name>
<accession>F3ZXF6</accession>
<dbReference type="STRING" id="697281.Mahau_2479"/>
<dbReference type="eggNOG" id="COG4227">
    <property type="taxonomic scope" value="Bacteria"/>
</dbReference>
<protein>
    <recommendedName>
        <fullName evidence="1">N-terminal domain-containing protein</fullName>
    </recommendedName>
</protein>
<keyword evidence="3" id="KW-1185">Reference proteome</keyword>
<dbReference type="EMBL" id="CP002360">
    <property type="protein sequence ID" value="AEE97637.1"/>
    <property type="molecule type" value="Genomic_DNA"/>
</dbReference>
<dbReference type="KEGG" id="mas:Mahau_2479"/>
<dbReference type="InterPro" id="IPR013610">
    <property type="entry name" value="ArdC_N"/>
</dbReference>
<dbReference type="OrthoDB" id="9803716at2"/>
<dbReference type="Pfam" id="PF08401">
    <property type="entry name" value="ArdcN"/>
    <property type="match status" value="1"/>
</dbReference>
<dbReference type="GO" id="GO:0003697">
    <property type="term" value="F:single-stranded DNA binding"/>
    <property type="evidence" value="ECO:0007669"/>
    <property type="project" value="InterPro"/>
</dbReference>
<organism evidence="2 3">
    <name type="scientific">Mahella australiensis (strain DSM 15567 / CIP 107919 / 50-1 BON)</name>
    <dbReference type="NCBI Taxonomy" id="697281"/>
    <lineage>
        <taxon>Bacteria</taxon>
        <taxon>Bacillati</taxon>
        <taxon>Bacillota</taxon>
        <taxon>Clostridia</taxon>
        <taxon>Thermoanaerobacterales</taxon>
        <taxon>Thermoanaerobacterales Family IV. Incertae Sedis</taxon>
        <taxon>Mahella</taxon>
    </lineage>
</organism>
<evidence type="ECO:0000313" key="2">
    <source>
        <dbReference type="EMBL" id="AEE97637.1"/>
    </source>
</evidence>
<evidence type="ECO:0000259" key="1">
    <source>
        <dbReference type="Pfam" id="PF08401"/>
    </source>
</evidence>
<proteinExistence type="predicted"/>
<reference evidence="3" key="1">
    <citation type="submission" date="2010-11" db="EMBL/GenBank/DDBJ databases">
        <title>The complete genome of Mahella australiensis DSM 15567.</title>
        <authorList>
            <consortium name="US DOE Joint Genome Institute (JGI-PGF)"/>
            <person name="Lucas S."/>
            <person name="Copeland A."/>
            <person name="Lapidus A."/>
            <person name="Bruce D."/>
            <person name="Goodwin L."/>
            <person name="Pitluck S."/>
            <person name="Kyrpides N."/>
            <person name="Mavromatis K."/>
            <person name="Pagani I."/>
            <person name="Ivanova N."/>
            <person name="Teshima H."/>
            <person name="Brettin T."/>
            <person name="Detter J.C."/>
            <person name="Han C."/>
            <person name="Tapia R."/>
            <person name="Land M."/>
            <person name="Hauser L."/>
            <person name="Markowitz V."/>
            <person name="Cheng J.-F."/>
            <person name="Hugenholtz P."/>
            <person name="Woyke T."/>
            <person name="Wu D."/>
            <person name="Spring S."/>
            <person name="Pukall R."/>
            <person name="Steenblock K."/>
            <person name="Schneider S."/>
            <person name="Klenk H.-P."/>
            <person name="Eisen J.A."/>
        </authorList>
    </citation>
    <scope>NUCLEOTIDE SEQUENCE [LARGE SCALE GENOMIC DNA]</scope>
    <source>
        <strain evidence="3">DSM 15567 / CIP 107919 / 50-1 BON</strain>
    </source>
</reference>
<feature type="domain" description="N-terminal" evidence="1">
    <location>
        <begin position="29"/>
        <end position="136"/>
    </location>
</feature>
<dbReference type="Proteomes" id="UP000008457">
    <property type="component" value="Chromosome"/>
</dbReference>
<dbReference type="RefSeq" id="WP_013782063.1">
    <property type="nucleotide sequence ID" value="NC_015520.1"/>
</dbReference>
<evidence type="ECO:0000313" key="3">
    <source>
        <dbReference type="Proteomes" id="UP000008457"/>
    </source>
</evidence>
<dbReference type="AlphaFoldDB" id="F3ZXF6"/>